<dbReference type="EMBL" id="CP000301">
    <property type="protein sequence ID" value="ABD87828.1"/>
    <property type="molecule type" value="Genomic_DNA"/>
</dbReference>
<organism evidence="2">
    <name type="scientific">Rhodopseudomonas palustris (strain BisB18)</name>
    <dbReference type="NCBI Taxonomy" id="316056"/>
    <lineage>
        <taxon>Bacteria</taxon>
        <taxon>Pseudomonadati</taxon>
        <taxon>Pseudomonadota</taxon>
        <taxon>Alphaproteobacteria</taxon>
        <taxon>Hyphomicrobiales</taxon>
        <taxon>Nitrobacteraceae</taxon>
        <taxon>Rhodopseudomonas</taxon>
    </lineage>
</organism>
<dbReference type="STRING" id="316056.RPC_2274"/>
<dbReference type="eggNOG" id="ENOG503303A">
    <property type="taxonomic scope" value="Bacteria"/>
</dbReference>
<proteinExistence type="predicted"/>
<keyword evidence="1" id="KW-0732">Signal</keyword>
<dbReference type="HOGENOM" id="CLU_1412787_0_0_5"/>
<protein>
    <submittedName>
        <fullName evidence="2">Uncharacterized protein</fullName>
    </submittedName>
</protein>
<evidence type="ECO:0000313" key="2">
    <source>
        <dbReference type="EMBL" id="ABD87828.1"/>
    </source>
</evidence>
<gene>
    <name evidence="2" type="ordered locus">RPC_2274</name>
</gene>
<reference evidence="2" key="1">
    <citation type="submission" date="2006-03" db="EMBL/GenBank/DDBJ databases">
        <title>Complete sequence of Rhodopseudomonas palustris BisB18.</title>
        <authorList>
            <consortium name="US DOE Joint Genome Institute"/>
            <person name="Copeland A."/>
            <person name="Lucas S."/>
            <person name="Lapidus A."/>
            <person name="Barry K."/>
            <person name="Detter J.C."/>
            <person name="Glavina del Rio T."/>
            <person name="Hammon N."/>
            <person name="Israni S."/>
            <person name="Dalin E."/>
            <person name="Tice H."/>
            <person name="Pitluck S."/>
            <person name="Chain P."/>
            <person name="Malfatti S."/>
            <person name="Shin M."/>
            <person name="Vergez L."/>
            <person name="Schmutz J."/>
            <person name="Larimer F."/>
            <person name="Land M."/>
            <person name="Hauser L."/>
            <person name="Pelletier D.A."/>
            <person name="Kyrpides N."/>
            <person name="Anderson I."/>
            <person name="Oda Y."/>
            <person name="Harwood C.S."/>
            <person name="Richardson P."/>
        </authorList>
    </citation>
    <scope>NUCLEOTIDE SEQUENCE [LARGE SCALE GENOMIC DNA]</scope>
    <source>
        <strain evidence="2">BisB18</strain>
    </source>
</reference>
<name>Q215V8_RHOPB</name>
<feature type="chain" id="PRO_5004199618" evidence="1">
    <location>
        <begin position="22"/>
        <end position="203"/>
    </location>
</feature>
<evidence type="ECO:0000256" key="1">
    <source>
        <dbReference type="SAM" id="SignalP"/>
    </source>
</evidence>
<dbReference type="RefSeq" id="WP_011472727.1">
    <property type="nucleotide sequence ID" value="NC_007925.1"/>
</dbReference>
<feature type="signal peptide" evidence="1">
    <location>
        <begin position="1"/>
        <end position="21"/>
    </location>
</feature>
<sequence>MMRRWFIVAVLMAAAGLGAGAGEARARHRIDAAPFAHSPCSVLDGQPCTPSYCNVFNHGPCVPEIDYPLGENLQLTILSVPAAGDAVRYQKPDHDLNTIGDLFAALRACWSPPDLAAARAGMQMSVLFSFRKSGEMIAPPRLTFATRDAPSEVRSAYLDAINGSLGHCLPLRFTAALGGAIAGRPIMIRYVDNRTLQQPYRQN</sequence>
<dbReference type="AlphaFoldDB" id="Q215V8"/>
<dbReference type="KEGG" id="rpc:RPC_2274"/>
<accession>Q215V8</accession>